<sequence>MTRHAEASRQEATPETDPYEELGVPVDGGELAVLRWPAGDPGAPVVLAVHGITANALSWARVAHHLAGRA</sequence>
<accession>A0ABV1WNK6</accession>
<comment type="caution">
    <text evidence="2">The sequence shown here is derived from an EMBL/GenBank/DDBJ whole genome shotgun (WGS) entry which is preliminary data.</text>
</comment>
<feature type="non-terminal residue" evidence="2">
    <location>
        <position position="70"/>
    </location>
</feature>
<dbReference type="SUPFAM" id="SSF53474">
    <property type="entry name" value="alpha/beta-Hydrolases"/>
    <property type="match status" value="1"/>
</dbReference>
<keyword evidence="3" id="KW-1185">Reference proteome</keyword>
<proteinExistence type="predicted"/>
<dbReference type="Gene3D" id="3.40.50.1820">
    <property type="entry name" value="alpha/beta hydrolase"/>
    <property type="match status" value="1"/>
</dbReference>
<organism evidence="2 3">
    <name type="scientific">Streptomyces carpinensis</name>
    <dbReference type="NCBI Taxonomy" id="66369"/>
    <lineage>
        <taxon>Bacteria</taxon>
        <taxon>Bacillati</taxon>
        <taxon>Actinomycetota</taxon>
        <taxon>Actinomycetes</taxon>
        <taxon>Kitasatosporales</taxon>
        <taxon>Streptomycetaceae</taxon>
        <taxon>Streptomyces</taxon>
    </lineage>
</organism>
<evidence type="ECO:0008006" key="4">
    <source>
        <dbReference type="Google" id="ProtNLM"/>
    </source>
</evidence>
<gene>
    <name evidence="2" type="ORF">ABT317_51805</name>
</gene>
<dbReference type="EMBL" id="JBEPCU010002281">
    <property type="protein sequence ID" value="MER6985207.1"/>
    <property type="molecule type" value="Genomic_DNA"/>
</dbReference>
<protein>
    <recommendedName>
        <fullName evidence="4">Alpha/beta hydrolase</fullName>
    </recommendedName>
</protein>
<dbReference type="Proteomes" id="UP001458415">
    <property type="component" value="Unassembled WGS sequence"/>
</dbReference>
<dbReference type="InterPro" id="IPR029058">
    <property type="entry name" value="AB_hydrolase_fold"/>
</dbReference>
<evidence type="ECO:0000256" key="1">
    <source>
        <dbReference type="SAM" id="MobiDB-lite"/>
    </source>
</evidence>
<evidence type="ECO:0000313" key="2">
    <source>
        <dbReference type="EMBL" id="MER6985207.1"/>
    </source>
</evidence>
<reference evidence="2 3" key="1">
    <citation type="submission" date="2024-06" db="EMBL/GenBank/DDBJ databases">
        <title>The Natural Products Discovery Center: Release of the First 8490 Sequenced Strains for Exploring Actinobacteria Biosynthetic Diversity.</title>
        <authorList>
            <person name="Kalkreuter E."/>
            <person name="Kautsar S.A."/>
            <person name="Yang D."/>
            <person name="Bader C.D."/>
            <person name="Teijaro C.N."/>
            <person name="Fluegel L."/>
            <person name="Davis C.M."/>
            <person name="Simpson J.R."/>
            <person name="Lauterbach L."/>
            <person name="Steele A.D."/>
            <person name="Gui C."/>
            <person name="Meng S."/>
            <person name="Li G."/>
            <person name="Viehrig K."/>
            <person name="Ye F."/>
            <person name="Su P."/>
            <person name="Kiefer A.F."/>
            <person name="Nichols A."/>
            <person name="Cepeda A.J."/>
            <person name="Yan W."/>
            <person name="Fan B."/>
            <person name="Jiang Y."/>
            <person name="Adhikari A."/>
            <person name="Zheng C.-J."/>
            <person name="Schuster L."/>
            <person name="Cowan T.M."/>
            <person name="Smanski M.J."/>
            <person name="Chevrette M.G."/>
            <person name="De Carvalho L.P.S."/>
            <person name="Shen B."/>
        </authorList>
    </citation>
    <scope>NUCLEOTIDE SEQUENCE [LARGE SCALE GENOMIC DNA]</scope>
    <source>
        <strain evidence="2 3">NPDC000634</strain>
    </source>
</reference>
<evidence type="ECO:0000313" key="3">
    <source>
        <dbReference type="Proteomes" id="UP001458415"/>
    </source>
</evidence>
<name>A0ABV1WNK6_9ACTN</name>
<feature type="region of interest" description="Disordered" evidence="1">
    <location>
        <begin position="1"/>
        <end position="22"/>
    </location>
</feature>